<name>A0AAV6H4N0_9TELE</name>
<comment type="caution">
    <text evidence="2">The sequence shown here is derived from an EMBL/GenBank/DDBJ whole genome shotgun (WGS) entry which is preliminary data.</text>
</comment>
<evidence type="ECO:0000313" key="3">
    <source>
        <dbReference type="Proteomes" id="UP000823561"/>
    </source>
</evidence>
<evidence type="ECO:0000256" key="1">
    <source>
        <dbReference type="SAM" id="MobiDB-lite"/>
    </source>
</evidence>
<dbReference type="Proteomes" id="UP000823561">
    <property type="component" value="Chromosome 5"/>
</dbReference>
<keyword evidence="3" id="KW-1185">Reference proteome</keyword>
<proteinExistence type="predicted"/>
<feature type="compositionally biased region" description="Polar residues" evidence="1">
    <location>
        <begin position="21"/>
        <end position="43"/>
    </location>
</feature>
<dbReference type="EMBL" id="JADWDJ010000005">
    <property type="protein sequence ID" value="KAG5280962.1"/>
    <property type="molecule type" value="Genomic_DNA"/>
</dbReference>
<evidence type="ECO:0000313" key="2">
    <source>
        <dbReference type="EMBL" id="KAG5280962.1"/>
    </source>
</evidence>
<protein>
    <submittedName>
        <fullName evidence="2">Uncharacterized protein</fullName>
    </submittedName>
</protein>
<dbReference type="AlphaFoldDB" id="A0AAV6H4N0"/>
<accession>A0AAV6H4N0</accession>
<feature type="compositionally biased region" description="Polar residues" evidence="1">
    <location>
        <begin position="62"/>
        <end position="90"/>
    </location>
</feature>
<organism evidence="2 3">
    <name type="scientific">Alosa alosa</name>
    <name type="common">allis shad</name>
    <dbReference type="NCBI Taxonomy" id="278164"/>
    <lineage>
        <taxon>Eukaryota</taxon>
        <taxon>Metazoa</taxon>
        <taxon>Chordata</taxon>
        <taxon>Craniata</taxon>
        <taxon>Vertebrata</taxon>
        <taxon>Euteleostomi</taxon>
        <taxon>Actinopterygii</taxon>
        <taxon>Neopterygii</taxon>
        <taxon>Teleostei</taxon>
        <taxon>Clupei</taxon>
        <taxon>Clupeiformes</taxon>
        <taxon>Clupeoidei</taxon>
        <taxon>Clupeidae</taxon>
        <taxon>Alosa</taxon>
    </lineage>
</organism>
<reference evidence="2" key="1">
    <citation type="submission" date="2020-10" db="EMBL/GenBank/DDBJ databases">
        <title>Chromosome-scale genome assembly of the Allis shad, Alosa alosa.</title>
        <authorList>
            <person name="Margot Z."/>
            <person name="Christophe K."/>
            <person name="Cabau C."/>
            <person name="Louis A."/>
            <person name="Berthelot C."/>
            <person name="Parey E."/>
            <person name="Roest Crollius H."/>
            <person name="Montfort J."/>
            <person name="Robinson-Rechavi M."/>
            <person name="Bucao C."/>
            <person name="Bouchez O."/>
            <person name="Gislard M."/>
            <person name="Lluch J."/>
            <person name="Milhes M."/>
            <person name="Lampietro C."/>
            <person name="Lopez Roques C."/>
            <person name="Donnadieu C."/>
            <person name="Braasch I."/>
            <person name="Desvignes T."/>
            <person name="Postlethwait J."/>
            <person name="Bobe J."/>
            <person name="Guiguen Y."/>
        </authorList>
    </citation>
    <scope>NUCLEOTIDE SEQUENCE</scope>
    <source>
        <strain evidence="2">M-15738</strain>
        <tissue evidence="2">Blood</tissue>
    </source>
</reference>
<gene>
    <name evidence="2" type="ORF">AALO_G00065930</name>
</gene>
<sequence length="90" mass="10040">MRTCPRICSRTLWSAPPRPWRNTTSRKTLLPTSKRSLTRSTTPPGIALWEETSAAMSPMRPSISSTSTWGRWPFSSSSRAEAPTSPTTPY</sequence>
<feature type="region of interest" description="Disordered" evidence="1">
    <location>
        <begin position="18"/>
        <end position="90"/>
    </location>
</feature>